<dbReference type="SMART" id="SM00173">
    <property type="entry name" value="RAS"/>
    <property type="match status" value="1"/>
</dbReference>
<dbReference type="PROSITE" id="PS51421">
    <property type="entry name" value="RAS"/>
    <property type="match status" value="1"/>
</dbReference>
<dbReference type="InterPro" id="IPR001806">
    <property type="entry name" value="Small_GTPase"/>
</dbReference>
<gene>
    <name evidence="4" type="ORF">M9Y10_042232</name>
</gene>
<keyword evidence="5" id="KW-1185">Reference proteome</keyword>
<dbReference type="SUPFAM" id="SSF52540">
    <property type="entry name" value="P-loop containing nucleoside triphosphate hydrolases"/>
    <property type="match status" value="1"/>
</dbReference>
<dbReference type="CDD" id="cd00154">
    <property type="entry name" value="Rab"/>
    <property type="match status" value="1"/>
</dbReference>
<dbReference type="InterPro" id="IPR027417">
    <property type="entry name" value="P-loop_NTPase"/>
</dbReference>
<dbReference type="EMBL" id="JAPFFF010000007">
    <property type="protein sequence ID" value="KAK8886763.1"/>
    <property type="molecule type" value="Genomic_DNA"/>
</dbReference>
<reference evidence="4 5" key="1">
    <citation type="submission" date="2024-04" db="EMBL/GenBank/DDBJ databases">
        <title>Tritrichomonas musculus Genome.</title>
        <authorList>
            <person name="Alves-Ferreira E."/>
            <person name="Grigg M."/>
            <person name="Lorenzi H."/>
            <person name="Galac M."/>
        </authorList>
    </citation>
    <scope>NUCLEOTIDE SEQUENCE [LARGE SCALE GENOMIC DNA]</scope>
    <source>
        <strain evidence="4 5">EAF2021</strain>
    </source>
</reference>
<evidence type="ECO:0000256" key="2">
    <source>
        <dbReference type="ARBA" id="ARBA00022741"/>
    </source>
</evidence>
<comment type="similarity">
    <text evidence="1">Belongs to the small GTPase superfamily. Rab family.</text>
</comment>
<evidence type="ECO:0000256" key="3">
    <source>
        <dbReference type="ARBA" id="ARBA00023134"/>
    </source>
</evidence>
<dbReference type="PRINTS" id="PR00449">
    <property type="entry name" value="RASTRNSFRMNG"/>
</dbReference>
<dbReference type="NCBIfam" id="TIGR00231">
    <property type="entry name" value="small_GTP"/>
    <property type="match status" value="1"/>
</dbReference>
<proteinExistence type="inferred from homology"/>
<keyword evidence="2" id="KW-0547">Nucleotide-binding</keyword>
<comment type="caution">
    <text evidence="4">The sequence shown here is derived from an EMBL/GenBank/DDBJ whole genome shotgun (WGS) entry which is preliminary data.</text>
</comment>
<evidence type="ECO:0008006" key="6">
    <source>
        <dbReference type="Google" id="ProtNLM"/>
    </source>
</evidence>
<dbReference type="SMART" id="SM00174">
    <property type="entry name" value="RHO"/>
    <property type="match status" value="1"/>
</dbReference>
<dbReference type="SMART" id="SM00175">
    <property type="entry name" value="RAB"/>
    <property type="match status" value="1"/>
</dbReference>
<keyword evidence="3" id="KW-0342">GTP-binding</keyword>
<organism evidence="4 5">
    <name type="scientific">Tritrichomonas musculus</name>
    <dbReference type="NCBI Taxonomy" id="1915356"/>
    <lineage>
        <taxon>Eukaryota</taxon>
        <taxon>Metamonada</taxon>
        <taxon>Parabasalia</taxon>
        <taxon>Tritrichomonadida</taxon>
        <taxon>Tritrichomonadidae</taxon>
        <taxon>Tritrichomonas</taxon>
    </lineage>
</organism>
<evidence type="ECO:0000313" key="4">
    <source>
        <dbReference type="EMBL" id="KAK8886763.1"/>
    </source>
</evidence>
<evidence type="ECO:0000313" key="5">
    <source>
        <dbReference type="Proteomes" id="UP001470230"/>
    </source>
</evidence>
<dbReference type="Gene3D" id="3.40.50.300">
    <property type="entry name" value="P-loop containing nucleotide triphosphate hydrolases"/>
    <property type="match status" value="1"/>
</dbReference>
<dbReference type="PROSITE" id="PS51417">
    <property type="entry name" value="ARF"/>
    <property type="match status" value="1"/>
</dbReference>
<evidence type="ECO:0000256" key="1">
    <source>
        <dbReference type="ARBA" id="ARBA00006270"/>
    </source>
</evidence>
<protein>
    <recommendedName>
        <fullName evidence="6">Small GTP-binding protein</fullName>
    </recommendedName>
</protein>
<sequence length="215" mass="24124">MSKDKVLDLKIVFLGAESVGKTALIHRYCNNKFQENIMNTIGAGFFTHSLKIDDLELNLLLWDTSGEERFRSVAPSLLRGANGLVLVYDLTNPKSFEDVNIYLEMFLDTVVVDMGCELPVLLLGNKVDLIKQNENRNEDSESSSVLLDRQVDEWCIKNKIILKNKVSAKSGEGVAQSIEKLVHTIITPDRSEDQRPLQLTAVPVEENNNNNRGCC</sequence>
<dbReference type="InterPro" id="IPR005225">
    <property type="entry name" value="Small_GTP-bd"/>
</dbReference>
<dbReference type="Pfam" id="PF00071">
    <property type="entry name" value="Ras"/>
    <property type="match status" value="1"/>
</dbReference>
<dbReference type="PANTHER" id="PTHR47981">
    <property type="entry name" value="RAB FAMILY"/>
    <property type="match status" value="1"/>
</dbReference>
<accession>A0ABR2K6L5</accession>
<name>A0ABR2K6L5_9EUKA</name>
<dbReference type="PANTHER" id="PTHR47981:SF20">
    <property type="entry name" value="RAS-RELATED PROTEIN RAB-7A"/>
    <property type="match status" value="1"/>
</dbReference>
<dbReference type="Proteomes" id="UP001470230">
    <property type="component" value="Unassembled WGS sequence"/>
</dbReference>
<dbReference type="PROSITE" id="PS51419">
    <property type="entry name" value="RAB"/>
    <property type="match status" value="1"/>
</dbReference>